<dbReference type="Proteomes" id="UP000282930">
    <property type="component" value="Chromosome"/>
</dbReference>
<organism evidence="1 2">
    <name type="scientific">Caldicellulosiruptor changbaiensis</name>
    <dbReference type="NCBI Taxonomy" id="1222016"/>
    <lineage>
        <taxon>Bacteria</taxon>
        <taxon>Bacillati</taxon>
        <taxon>Bacillota</taxon>
        <taxon>Bacillota incertae sedis</taxon>
        <taxon>Caldicellulosiruptorales</taxon>
        <taxon>Caldicellulosiruptoraceae</taxon>
        <taxon>Caldicellulosiruptor</taxon>
    </lineage>
</organism>
<gene>
    <name evidence="1" type="ORF">ELD05_07885</name>
</gene>
<sequence>MLIIEVKKVNSSHVLEIEKDIHKLKQYTKQTISSKNNKIIFATNMGVLGFYIGDNAKEEPLIKWFKNGKELTVK</sequence>
<protein>
    <submittedName>
        <fullName evidence="1">Uncharacterized protein</fullName>
    </submittedName>
</protein>
<dbReference type="RefSeq" id="WP_127351992.1">
    <property type="nucleotide sequence ID" value="NZ_CP034791.1"/>
</dbReference>
<dbReference type="EMBL" id="CP034791">
    <property type="protein sequence ID" value="AZT90570.1"/>
    <property type="molecule type" value="Genomic_DNA"/>
</dbReference>
<evidence type="ECO:0000313" key="1">
    <source>
        <dbReference type="EMBL" id="AZT90570.1"/>
    </source>
</evidence>
<dbReference type="AlphaFoldDB" id="A0A3T0D650"/>
<proteinExistence type="predicted"/>
<name>A0A3T0D650_9FIRM</name>
<accession>A0A3T0D650</accession>
<keyword evidence="2" id="KW-1185">Reference proteome</keyword>
<evidence type="ECO:0000313" key="2">
    <source>
        <dbReference type="Proteomes" id="UP000282930"/>
    </source>
</evidence>
<dbReference type="KEGG" id="ccha:ELD05_07885"/>
<reference evidence="1 2" key="1">
    <citation type="submission" date="2018-12" db="EMBL/GenBank/DDBJ databases">
        <title>Genome sequence from the cellulolytic species, Caldicellulosiruptor changbaiensis.</title>
        <authorList>
            <person name="Blumer-Schuette S.E."/>
            <person name="Mendoza C."/>
        </authorList>
    </citation>
    <scope>NUCLEOTIDE SEQUENCE [LARGE SCALE GENOMIC DNA]</scope>
    <source>
        <strain evidence="1 2">CBS-Z</strain>
    </source>
</reference>